<dbReference type="EMBL" id="CAJNOC010003010">
    <property type="protein sequence ID" value="CAF0962711.1"/>
    <property type="molecule type" value="Genomic_DNA"/>
</dbReference>
<reference evidence="1" key="1">
    <citation type="submission" date="2021-02" db="EMBL/GenBank/DDBJ databases">
        <authorList>
            <person name="Nowell W R."/>
        </authorList>
    </citation>
    <scope>NUCLEOTIDE SEQUENCE</scope>
    <source>
        <strain evidence="1">Ploen Becks lab</strain>
    </source>
</reference>
<proteinExistence type="predicted"/>
<dbReference type="Proteomes" id="UP000663879">
    <property type="component" value="Unassembled WGS sequence"/>
</dbReference>
<feature type="non-terminal residue" evidence="1">
    <location>
        <position position="85"/>
    </location>
</feature>
<sequence length="85" mass="9806">MRNSDNNNIEELKPIVDSLNYKYGHTSNEDLFVLGIDIGNSSDEDHFHLGFTSYSLLKQIELFKKGGVFHLDSTYKIIKYTYSLI</sequence>
<evidence type="ECO:0000313" key="1">
    <source>
        <dbReference type="EMBL" id="CAF0962711.1"/>
    </source>
</evidence>
<accession>A0A814DZT7</accession>
<comment type="caution">
    <text evidence="1">The sequence shown here is derived from an EMBL/GenBank/DDBJ whole genome shotgun (WGS) entry which is preliminary data.</text>
</comment>
<name>A0A814DZT7_9BILA</name>
<protein>
    <submittedName>
        <fullName evidence="1">Uncharacterized protein</fullName>
    </submittedName>
</protein>
<gene>
    <name evidence="1" type="ORF">OXX778_LOCUS14534</name>
</gene>
<keyword evidence="2" id="KW-1185">Reference proteome</keyword>
<organism evidence="1 2">
    <name type="scientific">Brachionus calyciflorus</name>
    <dbReference type="NCBI Taxonomy" id="104777"/>
    <lineage>
        <taxon>Eukaryota</taxon>
        <taxon>Metazoa</taxon>
        <taxon>Spiralia</taxon>
        <taxon>Gnathifera</taxon>
        <taxon>Rotifera</taxon>
        <taxon>Eurotatoria</taxon>
        <taxon>Monogononta</taxon>
        <taxon>Pseudotrocha</taxon>
        <taxon>Ploima</taxon>
        <taxon>Brachionidae</taxon>
        <taxon>Brachionus</taxon>
    </lineage>
</organism>
<evidence type="ECO:0000313" key="2">
    <source>
        <dbReference type="Proteomes" id="UP000663879"/>
    </source>
</evidence>
<dbReference type="AlphaFoldDB" id="A0A814DZT7"/>